<evidence type="ECO:0000313" key="2">
    <source>
        <dbReference type="Proteomes" id="UP000233467"/>
    </source>
</evidence>
<protein>
    <submittedName>
        <fullName evidence="1">Type II restriction endonuclease</fullName>
    </submittedName>
</protein>
<name>A0A2N3IVA7_AERSO</name>
<sequence>MSVRPIVFRASCIKTLSAVEADALRSNQHELNGVAQLKHLFGVNRTEMPASFSIRGSDVIHSSSVTWYDAREAHVSRSEYRLYFQTNPVMSVAQEGDNIIIGFDNNNSLHCELIRQGSAGHKVINEWMTA</sequence>
<accession>A0A2N3IVA7</accession>
<dbReference type="EMBL" id="NQMM01000038">
    <property type="protein sequence ID" value="PKQ76156.1"/>
    <property type="molecule type" value="Genomic_DNA"/>
</dbReference>
<keyword evidence="1" id="KW-0540">Nuclease</keyword>
<reference evidence="1 2" key="1">
    <citation type="journal article" date="2017" name="Front. Microbiol.">
        <title>Strong Genomic and Phenotypic Heterogeneity in the Aeromonas sobria Species Complex.</title>
        <authorList>
            <person name="Gauthier J."/>
            <person name="Vincent A.T."/>
            <person name="Charette S.J."/>
            <person name="Derome N."/>
        </authorList>
    </citation>
    <scope>NUCLEOTIDE SEQUENCE [LARGE SCALE GENOMIC DNA]</scope>
    <source>
        <strain evidence="1 2">TM18</strain>
    </source>
</reference>
<proteinExistence type="predicted"/>
<gene>
    <name evidence="1" type="ORF">CJP16_14055</name>
</gene>
<dbReference type="Proteomes" id="UP000233467">
    <property type="component" value="Unassembled WGS sequence"/>
</dbReference>
<keyword evidence="2" id="KW-1185">Reference proteome</keyword>
<evidence type="ECO:0000313" key="1">
    <source>
        <dbReference type="EMBL" id="PKQ76156.1"/>
    </source>
</evidence>
<organism evidence="1 2">
    <name type="scientific">Aeromonas sobria</name>
    <dbReference type="NCBI Taxonomy" id="646"/>
    <lineage>
        <taxon>Bacteria</taxon>
        <taxon>Pseudomonadati</taxon>
        <taxon>Pseudomonadota</taxon>
        <taxon>Gammaproteobacteria</taxon>
        <taxon>Aeromonadales</taxon>
        <taxon>Aeromonadaceae</taxon>
        <taxon>Aeromonas</taxon>
    </lineage>
</organism>
<dbReference type="RefSeq" id="WP_101325175.1">
    <property type="nucleotide sequence ID" value="NZ_NQMM01000038.1"/>
</dbReference>
<keyword evidence="1" id="KW-0378">Hydrolase</keyword>
<dbReference type="GO" id="GO:0004519">
    <property type="term" value="F:endonuclease activity"/>
    <property type="evidence" value="ECO:0007669"/>
    <property type="project" value="UniProtKB-KW"/>
</dbReference>
<dbReference type="AlphaFoldDB" id="A0A2N3IVA7"/>
<keyword evidence="1" id="KW-0255">Endonuclease</keyword>
<comment type="caution">
    <text evidence="1">The sequence shown here is derived from an EMBL/GenBank/DDBJ whole genome shotgun (WGS) entry which is preliminary data.</text>
</comment>